<keyword evidence="7" id="KW-0808">Transferase</keyword>
<dbReference type="CDD" id="cd00609">
    <property type="entry name" value="AAT_like"/>
    <property type="match status" value="1"/>
</dbReference>
<keyword evidence="4" id="KW-0238">DNA-binding</keyword>
<dbReference type="Proteomes" id="UP000480684">
    <property type="component" value="Unassembled WGS sequence"/>
</dbReference>
<dbReference type="Gene3D" id="3.40.640.10">
    <property type="entry name" value="Type I PLP-dependent aspartate aminotransferase-like (Major domain)"/>
    <property type="match status" value="1"/>
</dbReference>
<organism evidence="7 8">
    <name type="scientific">Magnetospirillum aberrantis SpK</name>
    <dbReference type="NCBI Taxonomy" id="908842"/>
    <lineage>
        <taxon>Bacteria</taxon>
        <taxon>Pseudomonadati</taxon>
        <taxon>Pseudomonadota</taxon>
        <taxon>Alphaproteobacteria</taxon>
        <taxon>Rhodospirillales</taxon>
        <taxon>Rhodospirillaceae</taxon>
        <taxon>Magnetospirillum</taxon>
    </lineage>
</organism>
<dbReference type="SMART" id="SM00345">
    <property type="entry name" value="HTH_GNTR"/>
    <property type="match status" value="1"/>
</dbReference>
<dbReference type="PROSITE" id="PS50949">
    <property type="entry name" value="HTH_GNTR"/>
    <property type="match status" value="1"/>
</dbReference>
<dbReference type="InterPro" id="IPR015421">
    <property type="entry name" value="PyrdxlP-dep_Trfase_major"/>
</dbReference>
<evidence type="ECO:0000256" key="5">
    <source>
        <dbReference type="ARBA" id="ARBA00023163"/>
    </source>
</evidence>
<dbReference type="InterPro" id="IPR000524">
    <property type="entry name" value="Tscrpt_reg_HTH_GntR"/>
</dbReference>
<name>A0A7C9QWK0_9PROT</name>
<dbReference type="EMBL" id="JAAIYP010000038">
    <property type="protein sequence ID" value="NFV81016.1"/>
    <property type="molecule type" value="Genomic_DNA"/>
</dbReference>
<evidence type="ECO:0000256" key="2">
    <source>
        <dbReference type="ARBA" id="ARBA00022898"/>
    </source>
</evidence>
<dbReference type="Pfam" id="PF00155">
    <property type="entry name" value="Aminotran_1_2"/>
    <property type="match status" value="1"/>
</dbReference>
<feature type="domain" description="HTH gntR-type" evidence="6">
    <location>
        <begin position="17"/>
        <end position="85"/>
    </location>
</feature>
<dbReference type="PANTHER" id="PTHR46577">
    <property type="entry name" value="HTH-TYPE TRANSCRIPTIONAL REGULATORY PROTEIN GABR"/>
    <property type="match status" value="1"/>
</dbReference>
<comment type="caution">
    <text evidence="7">The sequence shown here is derived from an EMBL/GenBank/DDBJ whole genome shotgun (WGS) entry which is preliminary data.</text>
</comment>
<dbReference type="AlphaFoldDB" id="A0A7C9QWK0"/>
<dbReference type="Pfam" id="PF00392">
    <property type="entry name" value="GntR"/>
    <property type="match status" value="1"/>
</dbReference>
<dbReference type="Gene3D" id="1.10.10.10">
    <property type="entry name" value="Winged helix-like DNA-binding domain superfamily/Winged helix DNA-binding domain"/>
    <property type="match status" value="1"/>
</dbReference>
<dbReference type="InterPro" id="IPR051446">
    <property type="entry name" value="HTH_trans_reg/aminotransferase"/>
</dbReference>
<dbReference type="InterPro" id="IPR004839">
    <property type="entry name" value="Aminotransferase_I/II_large"/>
</dbReference>
<dbReference type="GO" id="GO:0003700">
    <property type="term" value="F:DNA-binding transcription factor activity"/>
    <property type="evidence" value="ECO:0007669"/>
    <property type="project" value="InterPro"/>
</dbReference>
<dbReference type="InterPro" id="IPR036390">
    <property type="entry name" value="WH_DNA-bd_sf"/>
</dbReference>
<keyword evidence="5" id="KW-0804">Transcription</keyword>
<keyword evidence="7" id="KW-0032">Aminotransferase</keyword>
<dbReference type="SUPFAM" id="SSF53383">
    <property type="entry name" value="PLP-dependent transferases"/>
    <property type="match status" value="1"/>
</dbReference>
<dbReference type="SUPFAM" id="SSF46785">
    <property type="entry name" value="Winged helix' DNA-binding domain"/>
    <property type="match status" value="1"/>
</dbReference>
<protein>
    <submittedName>
        <fullName evidence="7">PLP-dependent aminotransferase family protein</fullName>
    </submittedName>
</protein>
<dbReference type="CDD" id="cd07377">
    <property type="entry name" value="WHTH_GntR"/>
    <property type="match status" value="1"/>
</dbReference>
<reference evidence="7 8" key="1">
    <citation type="submission" date="2020-02" db="EMBL/GenBank/DDBJ databases">
        <authorList>
            <person name="Dziuba M."/>
            <person name="Kuznetsov B."/>
            <person name="Mardanov A."/>
            <person name="Ravin N."/>
            <person name="Grouzdev D."/>
        </authorList>
    </citation>
    <scope>NUCLEOTIDE SEQUENCE [LARGE SCALE GENOMIC DNA]</scope>
    <source>
        <strain evidence="7 8">SpK</strain>
    </source>
</reference>
<dbReference type="GO" id="GO:0008483">
    <property type="term" value="F:transaminase activity"/>
    <property type="evidence" value="ECO:0007669"/>
    <property type="project" value="UniProtKB-KW"/>
</dbReference>
<dbReference type="RefSeq" id="WP_163680272.1">
    <property type="nucleotide sequence ID" value="NZ_JAAIYP010000038.1"/>
</dbReference>
<gene>
    <name evidence="7" type="ORF">G4223_12935</name>
</gene>
<evidence type="ECO:0000259" key="6">
    <source>
        <dbReference type="PROSITE" id="PS50949"/>
    </source>
</evidence>
<dbReference type="InterPro" id="IPR015424">
    <property type="entry name" value="PyrdxlP-dep_Trfase"/>
</dbReference>
<keyword evidence="8" id="KW-1185">Reference proteome</keyword>
<dbReference type="PRINTS" id="PR00035">
    <property type="entry name" value="HTHGNTR"/>
</dbReference>
<evidence type="ECO:0000256" key="4">
    <source>
        <dbReference type="ARBA" id="ARBA00023125"/>
    </source>
</evidence>
<dbReference type="PANTHER" id="PTHR46577:SF1">
    <property type="entry name" value="HTH-TYPE TRANSCRIPTIONAL REGULATORY PROTEIN GABR"/>
    <property type="match status" value="1"/>
</dbReference>
<sequence>MLRPWNLKIEIDRAAALSIQLQIVHAITREIHRGRLAPGTALPGSRDLAATLGVNRKTVILAYEELVAQGWLTAEGKRGTFVSPHLPSLSPEPWQPAAAEMPAAAPPAARAAIEFRDGTPDTRLIRFQGLSQAFRHALLSSARSNRLGYDDPRGLPPLRRAVAAMLAMERGLVVDADGVCLVRGSQMGIFLAARLLVRPGDAVVLEHLTYPPARAAFRSCGADILSVEVDRHGLRTDQLEDICRHRRVRAVYVTPHHQYPTTVMMSAERRLNLLRMAEQYDFTLVEDDYDHEFHYAGGPVMPIASLDRSRRVVYVGSLSKVLAPGLRLGYLAAHPAFVSRCADDITLIDRQGDTVTALAVAELMTSGEVKRHICRALKAYDERRRLLADLLRTHLGRHLDFTMPDGGLAFWVRVVGPADVTRLTQRALAHGVGLLPGAQFTDSNAPVPAFRMGFGNLNAEEITSGIERLRRAFSDL</sequence>
<dbReference type="GO" id="GO:0003677">
    <property type="term" value="F:DNA binding"/>
    <property type="evidence" value="ECO:0007669"/>
    <property type="project" value="UniProtKB-KW"/>
</dbReference>
<evidence type="ECO:0000313" key="8">
    <source>
        <dbReference type="Proteomes" id="UP000480684"/>
    </source>
</evidence>
<accession>A0A7C9QWK0</accession>
<proteinExistence type="inferred from homology"/>
<dbReference type="InterPro" id="IPR036388">
    <property type="entry name" value="WH-like_DNA-bd_sf"/>
</dbReference>
<dbReference type="GO" id="GO:0030170">
    <property type="term" value="F:pyridoxal phosphate binding"/>
    <property type="evidence" value="ECO:0007669"/>
    <property type="project" value="InterPro"/>
</dbReference>
<evidence type="ECO:0000256" key="1">
    <source>
        <dbReference type="ARBA" id="ARBA00005384"/>
    </source>
</evidence>
<keyword evidence="2" id="KW-0663">Pyridoxal phosphate</keyword>
<evidence type="ECO:0000313" key="7">
    <source>
        <dbReference type="EMBL" id="NFV81016.1"/>
    </source>
</evidence>
<evidence type="ECO:0000256" key="3">
    <source>
        <dbReference type="ARBA" id="ARBA00023015"/>
    </source>
</evidence>
<keyword evidence="3" id="KW-0805">Transcription regulation</keyword>
<comment type="similarity">
    <text evidence="1">In the C-terminal section; belongs to the class-I pyridoxal-phosphate-dependent aminotransferase family.</text>
</comment>